<dbReference type="PANTHER" id="PTHR33710">
    <property type="entry name" value="BNAC02G09200D PROTEIN"/>
    <property type="match status" value="1"/>
</dbReference>
<dbReference type="Proteomes" id="UP000694240">
    <property type="component" value="Chromosome 7"/>
</dbReference>
<sequence length="664" mass="76238">MITDQINEFLTALATEGDVRAALFMMHSEKTPAGADGMADGDTLTVPTLREMRRKHFPDFLFLMETKNSSNHVSKVQRWMGYDHSHIVDPVGLSGGLALFWKNSYEVEVINSDHRVIDVKVKLGSLSFFISCVYGDPASHLRQAVWDKLIDIGTIRNEPWLVLGDFNEIIDNTEKLGGPAQAEYTFFPFRNMISDCRLREVPSIGNSFSWAGDRHNQWVQCRLDRALGNASWFQIFPRVQAEYLERIGSDHRPLFLRFVNENMTRSGRFMFDKRWISKPEVAEIIKESWCKGEAEGYKAILQRISDCRKSISRWKRISNQNSKEQINQLRQRLEDEGVKTQPNRNLLKSLKWELAEAYRAEELYWKQKSRERWLKEGDRNTKFFHGSVQRRRAQNRILSLFDNNEVEQFAEGSKGEIAVEYSRKLFSSSKPDNLKEALEAFSIRGDSTPGADGMSGLFYQAYWDIVGPQGIWKARNSTIFAGQASNPNILIASALEEAEEWIQQSLIISQGTKVWNRQTVNESLHCGGAWLLRNHMGYAVLHARDAFLPMINRVAAELFCILWCLRSLHNVRIHSCEIWSDYSAAIRALEQPANWPKYRSLLNKIAQVIQVMRDVNFKISSPKANTLARDIACSVTRKGRFNSYLASGGPAWLQSRIEAERRHG</sequence>
<name>A0A8T2BEL6_9BRAS</name>
<evidence type="ECO:0000259" key="2">
    <source>
        <dbReference type="Pfam" id="PF13456"/>
    </source>
</evidence>
<feature type="domain" description="Endonuclease/exonuclease/phosphatase" evidence="1">
    <location>
        <begin position="49"/>
        <end position="251"/>
    </location>
</feature>
<gene>
    <name evidence="3" type="ORF">ISN45_Aa02g006580</name>
</gene>
<dbReference type="GO" id="GO:0004523">
    <property type="term" value="F:RNA-DNA hybrid ribonuclease activity"/>
    <property type="evidence" value="ECO:0007669"/>
    <property type="project" value="InterPro"/>
</dbReference>
<protein>
    <submittedName>
        <fullName evidence="3">Ribonuclease H domain</fullName>
    </submittedName>
</protein>
<dbReference type="Pfam" id="PF13456">
    <property type="entry name" value="RVT_3"/>
    <property type="match status" value="1"/>
</dbReference>
<evidence type="ECO:0000313" key="4">
    <source>
        <dbReference type="Proteomes" id="UP000694240"/>
    </source>
</evidence>
<comment type="caution">
    <text evidence="3">The sequence shown here is derived from an EMBL/GenBank/DDBJ whole genome shotgun (WGS) entry which is preliminary data.</text>
</comment>
<keyword evidence="4" id="KW-1185">Reference proteome</keyword>
<dbReference type="Pfam" id="PF03372">
    <property type="entry name" value="Exo_endo_phos"/>
    <property type="match status" value="1"/>
</dbReference>
<dbReference type="PANTHER" id="PTHR33710:SF62">
    <property type="entry name" value="DUF4283 DOMAIN PROTEIN"/>
    <property type="match status" value="1"/>
</dbReference>
<reference evidence="3 4" key="1">
    <citation type="submission" date="2020-12" db="EMBL/GenBank/DDBJ databases">
        <title>Concerted genomic and epigenomic changes stabilize Arabidopsis allopolyploids.</title>
        <authorList>
            <person name="Chen Z."/>
        </authorList>
    </citation>
    <scope>NUCLEOTIDE SEQUENCE [LARGE SCALE GENOMIC DNA]</scope>
    <source>
        <strain evidence="3">Allo738</strain>
        <tissue evidence="3">Leaf</tissue>
    </source>
</reference>
<dbReference type="InterPro" id="IPR005135">
    <property type="entry name" value="Endo/exonuclease/phosphatase"/>
</dbReference>
<dbReference type="InterPro" id="IPR002156">
    <property type="entry name" value="RNaseH_domain"/>
</dbReference>
<dbReference type="GO" id="GO:0003676">
    <property type="term" value="F:nucleic acid binding"/>
    <property type="evidence" value="ECO:0007669"/>
    <property type="project" value="InterPro"/>
</dbReference>
<proteinExistence type="predicted"/>
<feature type="domain" description="RNase H type-1" evidence="2">
    <location>
        <begin position="521"/>
        <end position="632"/>
    </location>
</feature>
<organism evidence="3 4">
    <name type="scientific">Arabidopsis thaliana x Arabidopsis arenosa</name>
    <dbReference type="NCBI Taxonomy" id="1240361"/>
    <lineage>
        <taxon>Eukaryota</taxon>
        <taxon>Viridiplantae</taxon>
        <taxon>Streptophyta</taxon>
        <taxon>Embryophyta</taxon>
        <taxon>Tracheophyta</taxon>
        <taxon>Spermatophyta</taxon>
        <taxon>Magnoliopsida</taxon>
        <taxon>eudicotyledons</taxon>
        <taxon>Gunneridae</taxon>
        <taxon>Pentapetalae</taxon>
        <taxon>rosids</taxon>
        <taxon>malvids</taxon>
        <taxon>Brassicales</taxon>
        <taxon>Brassicaceae</taxon>
        <taxon>Camelineae</taxon>
        <taxon>Arabidopsis</taxon>
    </lineage>
</organism>
<accession>A0A8T2BEL6</accession>
<dbReference type="EMBL" id="JAEFBK010000007">
    <property type="protein sequence ID" value="KAG7585295.1"/>
    <property type="molecule type" value="Genomic_DNA"/>
</dbReference>
<evidence type="ECO:0000313" key="3">
    <source>
        <dbReference type="EMBL" id="KAG7585295.1"/>
    </source>
</evidence>
<dbReference type="AlphaFoldDB" id="A0A8T2BEL6"/>
<evidence type="ECO:0000259" key="1">
    <source>
        <dbReference type="Pfam" id="PF03372"/>
    </source>
</evidence>